<dbReference type="Proteomes" id="UP001159405">
    <property type="component" value="Unassembled WGS sequence"/>
</dbReference>
<keyword evidence="4" id="KW-1185">Reference proteome</keyword>
<organism evidence="3 4">
    <name type="scientific">Porites lobata</name>
    <dbReference type="NCBI Taxonomy" id="104759"/>
    <lineage>
        <taxon>Eukaryota</taxon>
        <taxon>Metazoa</taxon>
        <taxon>Cnidaria</taxon>
        <taxon>Anthozoa</taxon>
        <taxon>Hexacorallia</taxon>
        <taxon>Scleractinia</taxon>
        <taxon>Fungiina</taxon>
        <taxon>Poritidae</taxon>
        <taxon>Porites</taxon>
    </lineage>
</organism>
<feature type="transmembrane region" description="Helical" evidence="2">
    <location>
        <begin position="21"/>
        <end position="41"/>
    </location>
</feature>
<reference evidence="3 4" key="1">
    <citation type="submission" date="2022-05" db="EMBL/GenBank/DDBJ databases">
        <authorList>
            <consortium name="Genoscope - CEA"/>
            <person name="William W."/>
        </authorList>
    </citation>
    <scope>NUCLEOTIDE SEQUENCE [LARGE SCALE GENOMIC DNA]</scope>
</reference>
<evidence type="ECO:0000256" key="2">
    <source>
        <dbReference type="SAM" id="Phobius"/>
    </source>
</evidence>
<evidence type="ECO:0008006" key="5">
    <source>
        <dbReference type="Google" id="ProtNLM"/>
    </source>
</evidence>
<name>A0ABN8P2R3_9CNID</name>
<dbReference type="EMBL" id="CALNXK010000047">
    <property type="protein sequence ID" value="CAH3130132.1"/>
    <property type="molecule type" value="Genomic_DNA"/>
</dbReference>
<proteinExistence type="predicted"/>
<sequence length="452" mass="47442">MNHGRSEKKPKGKCLSDLVSPHLLVCVVLAATCAALVVVILQMDRRIATFNHTLEELRREGKQASTANISATVSSALGTRAKRAISNTTPGQKSDIEKRVKAVEERLGALINKSDFFASRLMVQKRYSYITRGRDGRDGKDGPTGPPGLPGKPGLPGVGSPGKAGPPGKDGPPGKSGAKGRDGRDGLPGKPGIPGNPGVPGVGSPGKAGPPGKEGPPGKSGAKGDAGKPGVNRPFPGPPGPKGERGSAGSPGLKGPQGTKGEKGKEGAGKSGAKYVRWGRTTCPGGAEVVYKGLIGGERCNHPGGGVNYLCLPHNPKYDRYNDGNQYSGYVYGAEYEVSSYSGYPFRRNLHNHEAPCVVCYVKSRGSLLMMPARNDCPSGWTEEYHGYLMTAYYSHGNQKDFVCVDKDPEYVPGTNGNKDGALLYFVQGGCGSLPCPPYVLHRELTCAVCTK</sequence>
<keyword evidence="2" id="KW-0472">Membrane</keyword>
<keyword evidence="2" id="KW-1133">Transmembrane helix</keyword>
<evidence type="ECO:0000313" key="3">
    <source>
        <dbReference type="EMBL" id="CAH3130132.1"/>
    </source>
</evidence>
<gene>
    <name evidence="3" type="ORF">PLOB_00034434</name>
</gene>
<evidence type="ECO:0000313" key="4">
    <source>
        <dbReference type="Proteomes" id="UP001159405"/>
    </source>
</evidence>
<dbReference type="PANTHER" id="PTHR24024">
    <property type="entry name" value="PULMONARY SURFACTANT-ASSOCIATED PROTEIN A"/>
    <property type="match status" value="1"/>
</dbReference>
<dbReference type="Gene3D" id="1.20.5.320">
    <property type="entry name" value="6-Phosphogluconate Dehydrogenase, domain 3"/>
    <property type="match status" value="1"/>
</dbReference>
<accession>A0ABN8P2R3</accession>
<comment type="caution">
    <text evidence="3">The sequence shown here is derived from an EMBL/GenBank/DDBJ whole genome shotgun (WGS) entry which is preliminary data.</text>
</comment>
<dbReference type="InterPro" id="IPR051077">
    <property type="entry name" value="Ca-dependent_lectin"/>
</dbReference>
<keyword evidence="2" id="KW-0812">Transmembrane</keyword>
<evidence type="ECO:0000256" key="1">
    <source>
        <dbReference type="SAM" id="MobiDB-lite"/>
    </source>
</evidence>
<dbReference type="PANTHER" id="PTHR24024:SF18">
    <property type="entry name" value="SHORT-CHAIN COLLAGEN C4-LIKE"/>
    <property type="match status" value="1"/>
</dbReference>
<protein>
    <recommendedName>
        <fullName evidence="5">Short-chain collagen C4</fullName>
    </recommendedName>
</protein>
<feature type="compositionally biased region" description="Basic and acidic residues" evidence="1">
    <location>
        <begin position="132"/>
        <end position="141"/>
    </location>
</feature>
<feature type="region of interest" description="Disordered" evidence="1">
    <location>
        <begin position="132"/>
        <end position="271"/>
    </location>
</feature>